<dbReference type="KEGG" id="aio:EXH44_01455"/>
<name>A0A4P7CI83_9PAST</name>
<dbReference type="AlphaFoldDB" id="A0A4P7CI83"/>
<dbReference type="RefSeq" id="WP_162855959.1">
    <property type="nucleotide sequence ID" value="NZ_CP038145.1"/>
</dbReference>
<dbReference type="Proteomes" id="UP000294444">
    <property type="component" value="Chromosome"/>
</dbReference>
<accession>A0A4P7CI83</accession>
<sequence length="96" mass="11244">MKKILHAQSRKILPESITLNTWSPIFIPLFFADPKQKRQIVWELHLENGDKIWGKVKKNALSLSKLPIGEHELFVTVGMPILSKKYRTYHCHIIVR</sequence>
<dbReference type="EMBL" id="CP038145">
    <property type="protein sequence ID" value="QBQ62987.1"/>
    <property type="molecule type" value="Genomic_DNA"/>
</dbReference>
<keyword evidence="2" id="KW-1185">Reference proteome</keyword>
<reference evidence="1 2" key="1">
    <citation type="submission" date="2019-03" db="EMBL/GenBank/DDBJ databases">
        <authorList>
            <person name="Che Y."/>
            <person name="Zhou L."/>
        </authorList>
    </citation>
    <scope>NUCLEOTIDE SEQUENCE [LARGE SCALE GENOMIC DNA]</scope>
    <source>
        <strain evidence="1 2">AIFJ1607</strain>
    </source>
</reference>
<evidence type="ECO:0008006" key="3">
    <source>
        <dbReference type="Google" id="ProtNLM"/>
    </source>
</evidence>
<evidence type="ECO:0000313" key="2">
    <source>
        <dbReference type="Proteomes" id="UP000294444"/>
    </source>
</evidence>
<protein>
    <recommendedName>
        <fullName evidence="3">4-alpha-glucanotransferase</fullName>
    </recommendedName>
</protein>
<proteinExistence type="predicted"/>
<evidence type="ECO:0000313" key="1">
    <source>
        <dbReference type="EMBL" id="QBQ62987.1"/>
    </source>
</evidence>
<gene>
    <name evidence="1" type="ORF">EXH44_01455</name>
</gene>
<organism evidence="1 2">
    <name type="scientific">Actinobacillus indolicus</name>
    <dbReference type="NCBI Taxonomy" id="51049"/>
    <lineage>
        <taxon>Bacteria</taxon>
        <taxon>Pseudomonadati</taxon>
        <taxon>Pseudomonadota</taxon>
        <taxon>Gammaproteobacteria</taxon>
        <taxon>Pasteurellales</taxon>
        <taxon>Pasteurellaceae</taxon>
        <taxon>Actinobacillus</taxon>
    </lineage>
</organism>